<reference evidence="1" key="1">
    <citation type="journal article" date="2014" name="Front. Microbiol.">
        <title>High frequency of phylogenetically diverse reductive dehalogenase-homologous genes in deep subseafloor sedimentary metagenomes.</title>
        <authorList>
            <person name="Kawai M."/>
            <person name="Futagami T."/>
            <person name="Toyoda A."/>
            <person name="Takaki Y."/>
            <person name="Nishi S."/>
            <person name="Hori S."/>
            <person name="Arai W."/>
            <person name="Tsubouchi T."/>
            <person name="Morono Y."/>
            <person name="Uchiyama I."/>
            <person name="Ito T."/>
            <person name="Fujiyama A."/>
            <person name="Inagaki F."/>
            <person name="Takami H."/>
        </authorList>
    </citation>
    <scope>NUCLEOTIDE SEQUENCE</scope>
    <source>
        <strain evidence="1">Expedition CK06-06</strain>
    </source>
</reference>
<name>X1K2P8_9ZZZZ</name>
<accession>X1K2P8</accession>
<organism evidence="1">
    <name type="scientific">marine sediment metagenome</name>
    <dbReference type="NCBI Taxonomy" id="412755"/>
    <lineage>
        <taxon>unclassified sequences</taxon>
        <taxon>metagenomes</taxon>
        <taxon>ecological metagenomes</taxon>
    </lineage>
</organism>
<dbReference type="EMBL" id="BARU01043735">
    <property type="protein sequence ID" value="GAH84534.1"/>
    <property type="molecule type" value="Genomic_DNA"/>
</dbReference>
<protein>
    <submittedName>
        <fullName evidence="1">Uncharacterized protein</fullName>
    </submittedName>
</protein>
<proteinExistence type="predicted"/>
<sequence>MQFGVIFNFPFIRCYIAVHEAGSIEATGHKINTIKTKEGKLTPQDIKSVIDF</sequence>
<comment type="caution">
    <text evidence="1">The sequence shown here is derived from an EMBL/GenBank/DDBJ whole genome shotgun (WGS) entry which is preliminary data.</text>
</comment>
<dbReference type="Gene3D" id="3.40.640.10">
    <property type="entry name" value="Type I PLP-dependent aspartate aminotransferase-like (Major domain)"/>
    <property type="match status" value="1"/>
</dbReference>
<feature type="non-terminal residue" evidence="1">
    <location>
        <position position="52"/>
    </location>
</feature>
<dbReference type="AlphaFoldDB" id="X1K2P8"/>
<gene>
    <name evidence="1" type="ORF">S03H2_66903</name>
</gene>
<evidence type="ECO:0000313" key="1">
    <source>
        <dbReference type="EMBL" id="GAH84534.1"/>
    </source>
</evidence>
<dbReference type="InterPro" id="IPR015421">
    <property type="entry name" value="PyrdxlP-dep_Trfase_major"/>
</dbReference>